<reference evidence="5" key="1">
    <citation type="submission" date="2021-07" db="EMBL/GenBank/DDBJ databases">
        <title>Draft genome of Mortierella alpina, strain LL118, isolated from an aspen leaf litter sample.</title>
        <authorList>
            <person name="Yang S."/>
            <person name="Vinatzer B.A."/>
        </authorList>
    </citation>
    <scope>NUCLEOTIDE SEQUENCE</scope>
    <source>
        <strain evidence="5">LL118</strain>
    </source>
</reference>
<dbReference type="GO" id="GO:0004099">
    <property type="term" value="F:chitin deacetylase activity"/>
    <property type="evidence" value="ECO:0007669"/>
    <property type="project" value="TreeGrafter"/>
</dbReference>
<dbReference type="PANTHER" id="PTHR10587">
    <property type="entry name" value="GLYCOSYL TRANSFERASE-RELATED"/>
    <property type="match status" value="1"/>
</dbReference>
<dbReference type="Gene3D" id="3.20.20.370">
    <property type="entry name" value="Glycoside hydrolase/deacetylase"/>
    <property type="match status" value="1"/>
</dbReference>
<name>A0A9P8D3K8_MORAP</name>
<dbReference type="EMBL" id="JAIFTL010000001">
    <property type="protein sequence ID" value="KAG9327846.1"/>
    <property type="molecule type" value="Genomic_DNA"/>
</dbReference>
<evidence type="ECO:0000313" key="5">
    <source>
        <dbReference type="EMBL" id="KAG9327846.1"/>
    </source>
</evidence>
<evidence type="ECO:0000259" key="4">
    <source>
        <dbReference type="PROSITE" id="PS51677"/>
    </source>
</evidence>
<dbReference type="AlphaFoldDB" id="A0A9P8D3K8"/>
<keyword evidence="1" id="KW-0479">Metal-binding</keyword>
<dbReference type="GO" id="GO:0009272">
    <property type="term" value="P:fungal-type cell wall biogenesis"/>
    <property type="evidence" value="ECO:0007669"/>
    <property type="project" value="UniProtKB-ARBA"/>
</dbReference>
<dbReference type="InterPro" id="IPR011330">
    <property type="entry name" value="Glyco_hydro/deAcase_b/a-brl"/>
</dbReference>
<dbReference type="InterPro" id="IPR002509">
    <property type="entry name" value="NODB_dom"/>
</dbReference>
<feature type="domain" description="NodB homology" evidence="4">
    <location>
        <begin position="104"/>
        <end position="295"/>
    </location>
</feature>
<evidence type="ECO:0000256" key="3">
    <source>
        <dbReference type="SAM" id="MobiDB-lite"/>
    </source>
</evidence>
<evidence type="ECO:0000256" key="2">
    <source>
        <dbReference type="ARBA" id="ARBA00022801"/>
    </source>
</evidence>
<dbReference type="InterPro" id="IPR050248">
    <property type="entry name" value="Polysacc_deacetylase_ArnD"/>
</dbReference>
<proteinExistence type="predicted"/>
<dbReference type="Proteomes" id="UP000717515">
    <property type="component" value="Unassembled WGS sequence"/>
</dbReference>
<organism evidence="5 6">
    <name type="scientific">Mortierella alpina</name>
    <name type="common">Oleaginous fungus</name>
    <name type="synonym">Mortierella renispora</name>
    <dbReference type="NCBI Taxonomy" id="64518"/>
    <lineage>
        <taxon>Eukaryota</taxon>
        <taxon>Fungi</taxon>
        <taxon>Fungi incertae sedis</taxon>
        <taxon>Mucoromycota</taxon>
        <taxon>Mortierellomycotina</taxon>
        <taxon>Mortierellomycetes</taxon>
        <taxon>Mortierellales</taxon>
        <taxon>Mortierellaceae</taxon>
        <taxon>Mortierella</taxon>
    </lineage>
</organism>
<evidence type="ECO:0000313" key="6">
    <source>
        <dbReference type="Proteomes" id="UP000717515"/>
    </source>
</evidence>
<gene>
    <name evidence="5" type="ORF">KVV02_000292</name>
</gene>
<sequence>MTFRALFRVSPLILCGITLCILGSLPTSYAVLNPADFPKESEVPDVTHTQVQEWLREIDLSGAPPIEANSGDPPDCPSEVPEGVCYWTCEDCSADDVIECPDKNVWGITFDDGPTEATPELLAYLDEKQVKATFFLIGANVVKAPDMVKREAEAGHHLASHTWSHHALTTLTNEQIVAEIKWTEKAIEDATGYRVRYMRPPYGDVDNRVRYVLKKLGYVVVDWGGDTFDSNDWKIPEMSSSAVVSKFQKSLQAYTAPGANNTKGFISLEHDLTTETVAVAKAVIPFGMERKLQLMTVAQCLKDLTPYANSPVPPTSTVSAQPPPANNNGGNHQEETRGRVDASGLDLNQLNGAAVLVSPTMGQRSAWWSSLAMGLLMAALASF</sequence>
<dbReference type="GO" id="GO:0016020">
    <property type="term" value="C:membrane"/>
    <property type="evidence" value="ECO:0007669"/>
    <property type="project" value="TreeGrafter"/>
</dbReference>
<protein>
    <recommendedName>
        <fullName evidence="4">NodB homology domain-containing protein</fullName>
    </recommendedName>
</protein>
<dbReference type="Pfam" id="PF01522">
    <property type="entry name" value="Polysacc_deac_1"/>
    <property type="match status" value="1"/>
</dbReference>
<dbReference type="GO" id="GO:0005975">
    <property type="term" value="P:carbohydrate metabolic process"/>
    <property type="evidence" value="ECO:0007669"/>
    <property type="project" value="InterPro"/>
</dbReference>
<comment type="caution">
    <text evidence="5">The sequence shown here is derived from an EMBL/GenBank/DDBJ whole genome shotgun (WGS) entry which is preliminary data.</text>
</comment>
<evidence type="ECO:0000256" key="1">
    <source>
        <dbReference type="ARBA" id="ARBA00022723"/>
    </source>
</evidence>
<keyword evidence="2" id="KW-0378">Hydrolase</keyword>
<dbReference type="PANTHER" id="PTHR10587:SF133">
    <property type="entry name" value="CHITIN DEACETYLASE 1-RELATED"/>
    <property type="match status" value="1"/>
</dbReference>
<feature type="region of interest" description="Disordered" evidence="3">
    <location>
        <begin position="311"/>
        <end position="337"/>
    </location>
</feature>
<dbReference type="GO" id="GO:0046872">
    <property type="term" value="F:metal ion binding"/>
    <property type="evidence" value="ECO:0007669"/>
    <property type="project" value="UniProtKB-KW"/>
</dbReference>
<dbReference type="SUPFAM" id="SSF88713">
    <property type="entry name" value="Glycoside hydrolase/deacetylase"/>
    <property type="match status" value="1"/>
</dbReference>
<dbReference type="PROSITE" id="PS51677">
    <property type="entry name" value="NODB"/>
    <property type="match status" value="1"/>
</dbReference>
<accession>A0A9P8D3K8</accession>